<gene>
    <name evidence="1" type="ORF">PSYCIT7_007245</name>
</gene>
<dbReference type="RefSeq" id="WP_003350441.1">
    <property type="nucleotide sequence ID" value="NZ_CP073636.1"/>
</dbReference>
<dbReference type="AlphaFoldDB" id="A0A8T8M1I2"/>
<dbReference type="Proteomes" id="UP000005924">
    <property type="component" value="Chromosome"/>
</dbReference>
<name>A0A8T8M1I2_PSESX</name>
<dbReference type="EMBL" id="CP073636">
    <property type="protein sequence ID" value="QUP67417.1"/>
    <property type="molecule type" value="Genomic_DNA"/>
</dbReference>
<proteinExistence type="predicted"/>
<accession>A0A8T8M1I2</accession>
<evidence type="ECO:0000313" key="1">
    <source>
        <dbReference type="EMBL" id="QUP67417.1"/>
    </source>
</evidence>
<sequence>MDTEQISVYSQTLVAVFKAAFELGFDPYAIAVQAKMDLARSVDNPREDQIVKAAGQMITESLLVAKLHTG</sequence>
<protein>
    <submittedName>
        <fullName evidence="1">Uncharacterized protein</fullName>
    </submittedName>
</protein>
<evidence type="ECO:0000313" key="2">
    <source>
        <dbReference type="Proteomes" id="UP000005924"/>
    </source>
</evidence>
<organism evidence="1 2">
    <name type="scientific">Pseudomonas syringae Cit 7</name>
    <dbReference type="NCBI Taxonomy" id="629264"/>
    <lineage>
        <taxon>Bacteria</taxon>
        <taxon>Pseudomonadati</taxon>
        <taxon>Pseudomonadota</taxon>
        <taxon>Gammaproteobacteria</taxon>
        <taxon>Pseudomonadales</taxon>
        <taxon>Pseudomonadaceae</taxon>
        <taxon>Pseudomonas</taxon>
        <taxon>Pseudomonas syringae</taxon>
    </lineage>
</organism>
<reference evidence="1" key="1">
    <citation type="journal article" date="2011" name="PLoS Pathog.">
        <title>Dynamic evolution of pathogenicity revealed by sequencing and comparative genomics of 19 Pseudomonas syringae isolates.</title>
        <authorList>
            <person name="Baltrus D.A."/>
            <person name="Nishimura M.T."/>
            <person name="Romanchuk A."/>
            <person name="Chang J.H."/>
            <person name="Mukhtar M.S."/>
            <person name="Cherkis K."/>
            <person name="Roach J."/>
            <person name="Grant S.R."/>
            <person name="Jones C.D."/>
            <person name="Dangl J.L."/>
        </authorList>
    </citation>
    <scope>NUCLEOTIDE SEQUENCE</scope>
    <source>
        <strain evidence="1">Cit 7</strain>
    </source>
</reference>
<reference evidence="1" key="2">
    <citation type="submission" date="2021-04" db="EMBL/GenBank/DDBJ databases">
        <title>A complete genome sequence for Pseudomonas syringae Cit7.</title>
        <authorList>
            <person name="Baltrus D.A."/>
        </authorList>
    </citation>
    <scope>NUCLEOTIDE SEQUENCE</scope>
    <source>
        <strain evidence="1">Cit 7</strain>
    </source>
</reference>